<comment type="caution">
    <text evidence="2">The sequence shown here is derived from an EMBL/GenBank/DDBJ whole genome shotgun (WGS) entry which is preliminary data.</text>
</comment>
<evidence type="ECO:0008006" key="4">
    <source>
        <dbReference type="Google" id="ProtNLM"/>
    </source>
</evidence>
<name>A0ABR2IZ33_9EUKA</name>
<gene>
    <name evidence="2" type="ORF">M9Y10_008425</name>
</gene>
<feature type="transmembrane region" description="Helical" evidence="1">
    <location>
        <begin position="28"/>
        <end position="48"/>
    </location>
</feature>
<keyword evidence="3" id="KW-1185">Reference proteome</keyword>
<proteinExistence type="predicted"/>
<keyword evidence="1" id="KW-1133">Transmembrane helix</keyword>
<keyword evidence="1" id="KW-0812">Transmembrane</keyword>
<organism evidence="2 3">
    <name type="scientific">Tritrichomonas musculus</name>
    <dbReference type="NCBI Taxonomy" id="1915356"/>
    <lineage>
        <taxon>Eukaryota</taxon>
        <taxon>Metamonada</taxon>
        <taxon>Parabasalia</taxon>
        <taxon>Tritrichomonadida</taxon>
        <taxon>Tritrichomonadidae</taxon>
        <taxon>Tritrichomonas</taxon>
    </lineage>
</organism>
<keyword evidence="1" id="KW-0472">Membrane</keyword>
<sequence length="98" mass="11400">MPVVYLGEPFSFYFFYYWGKRIASNMNWHFRLISPIWVSMILLIAGIVKGGLSFVLSELVGYCAAHLYFFIHDVLNLKYEKHFLCLSPAANSFLSEHL</sequence>
<dbReference type="Proteomes" id="UP001470230">
    <property type="component" value="Unassembled WGS sequence"/>
</dbReference>
<dbReference type="EMBL" id="JAPFFF010000014">
    <property type="protein sequence ID" value="KAK8870540.1"/>
    <property type="molecule type" value="Genomic_DNA"/>
</dbReference>
<evidence type="ECO:0000256" key="1">
    <source>
        <dbReference type="SAM" id="Phobius"/>
    </source>
</evidence>
<evidence type="ECO:0000313" key="2">
    <source>
        <dbReference type="EMBL" id="KAK8870540.1"/>
    </source>
</evidence>
<reference evidence="2 3" key="1">
    <citation type="submission" date="2024-04" db="EMBL/GenBank/DDBJ databases">
        <title>Tritrichomonas musculus Genome.</title>
        <authorList>
            <person name="Alves-Ferreira E."/>
            <person name="Grigg M."/>
            <person name="Lorenzi H."/>
            <person name="Galac M."/>
        </authorList>
    </citation>
    <scope>NUCLEOTIDE SEQUENCE [LARGE SCALE GENOMIC DNA]</scope>
    <source>
        <strain evidence="2 3">EAF2021</strain>
    </source>
</reference>
<accession>A0ABR2IZ33</accession>
<evidence type="ECO:0000313" key="3">
    <source>
        <dbReference type="Proteomes" id="UP001470230"/>
    </source>
</evidence>
<protein>
    <recommendedName>
        <fullName evidence="4">Derlin</fullName>
    </recommendedName>
</protein>